<proteinExistence type="predicted"/>
<keyword evidence="3" id="KW-1185">Reference proteome</keyword>
<dbReference type="AlphaFoldDB" id="A0A812KFC2"/>
<evidence type="ECO:0000313" key="2">
    <source>
        <dbReference type="EMBL" id="CAE7226197.1"/>
    </source>
</evidence>
<gene>
    <name evidence="2" type="ORF">SNAT2548_LOCUS8785</name>
</gene>
<feature type="compositionally biased region" description="Polar residues" evidence="1">
    <location>
        <begin position="160"/>
        <end position="169"/>
    </location>
</feature>
<sequence length="169" mass="18448">MFGYSGFCGGKAGQKIQINPAWWVQYELQNTTAARTALAPVSIFSVYCCPQRFLRLAITNFRFFRRGHVDGHAKVAVPSCPAPNVTTKSEEGETKEEKQEPLVQALVLDDPATDTEDDYWLHPCHCLPHAWGANPPAAGDTLAAIPSGSNNEFDPPPQMIVSSSDNIST</sequence>
<evidence type="ECO:0000256" key="1">
    <source>
        <dbReference type="SAM" id="MobiDB-lite"/>
    </source>
</evidence>
<dbReference type="EMBL" id="CAJNDS010000663">
    <property type="protein sequence ID" value="CAE7226197.1"/>
    <property type="molecule type" value="Genomic_DNA"/>
</dbReference>
<organism evidence="2 3">
    <name type="scientific">Symbiodinium natans</name>
    <dbReference type="NCBI Taxonomy" id="878477"/>
    <lineage>
        <taxon>Eukaryota</taxon>
        <taxon>Sar</taxon>
        <taxon>Alveolata</taxon>
        <taxon>Dinophyceae</taxon>
        <taxon>Suessiales</taxon>
        <taxon>Symbiodiniaceae</taxon>
        <taxon>Symbiodinium</taxon>
    </lineage>
</organism>
<accession>A0A812KFC2</accession>
<dbReference type="Proteomes" id="UP000604046">
    <property type="component" value="Unassembled WGS sequence"/>
</dbReference>
<reference evidence="2" key="1">
    <citation type="submission" date="2021-02" db="EMBL/GenBank/DDBJ databases">
        <authorList>
            <person name="Dougan E. K."/>
            <person name="Rhodes N."/>
            <person name="Thang M."/>
            <person name="Chan C."/>
        </authorList>
    </citation>
    <scope>NUCLEOTIDE SEQUENCE</scope>
</reference>
<comment type="caution">
    <text evidence="2">The sequence shown here is derived from an EMBL/GenBank/DDBJ whole genome shotgun (WGS) entry which is preliminary data.</text>
</comment>
<protein>
    <submittedName>
        <fullName evidence="2">Uncharacterized protein</fullName>
    </submittedName>
</protein>
<name>A0A812KFC2_9DINO</name>
<feature type="region of interest" description="Disordered" evidence="1">
    <location>
        <begin position="141"/>
        <end position="169"/>
    </location>
</feature>
<evidence type="ECO:0000313" key="3">
    <source>
        <dbReference type="Proteomes" id="UP000604046"/>
    </source>
</evidence>